<organism evidence="1 2">
    <name type="scientific">Marinobacter gudaonensis</name>
    <dbReference type="NCBI Taxonomy" id="375760"/>
    <lineage>
        <taxon>Bacteria</taxon>
        <taxon>Pseudomonadati</taxon>
        <taxon>Pseudomonadota</taxon>
        <taxon>Gammaproteobacteria</taxon>
        <taxon>Pseudomonadales</taxon>
        <taxon>Marinobacteraceae</taxon>
        <taxon>Marinobacter</taxon>
    </lineage>
</organism>
<proteinExistence type="predicted"/>
<dbReference type="AlphaFoldDB" id="A0A1I6HW38"/>
<sequence>MPQSSPCSAVFLQFAKWPEAGRVKTRLMPELGAAGALEAHVQLTLAVLDNLCTTGYPVEVWWDREPGSEPGERSEALPILEEIEGAGLAQGVQQGGDLGARMYNGLSEALSECDRAVIVGSDCPSVDPDYARKAIACLADHDVVLGPSDDGGYVLIGASRVIAGMLEGIEWGTPKVLEQTSERLDKAGLSYCLLEPRWDVDEPEDWQRFLGMGVAG</sequence>
<dbReference type="OrthoDB" id="9798250at2"/>
<dbReference type="InterPro" id="IPR029044">
    <property type="entry name" value="Nucleotide-diphossugar_trans"/>
</dbReference>
<reference evidence="2" key="1">
    <citation type="submission" date="2016-10" db="EMBL/GenBank/DDBJ databases">
        <authorList>
            <person name="Varghese N."/>
            <person name="Submissions S."/>
        </authorList>
    </citation>
    <scope>NUCLEOTIDE SEQUENCE [LARGE SCALE GENOMIC DNA]</scope>
    <source>
        <strain evidence="2">CGMCC 1.6294</strain>
    </source>
</reference>
<dbReference type="STRING" id="375760.SAMN04488073_3166"/>
<gene>
    <name evidence="1" type="ORF">SAMN04488073_3166</name>
</gene>
<dbReference type="SUPFAM" id="SSF53448">
    <property type="entry name" value="Nucleotide-diphospho-sugar transferases"/>
    <property type="match status" value="1"/>
</dbReference>
<keyword evidence="2" id="KW-1185">Reference proteome</keyword>
<dbReference type="NCBIfam" id="TIGR04282">
    <property type="entry name" value="glyco_like_cofC"/>
    <property type="match status" value="1"/>
</dbReference>
<dbReference type="Proteomes" id="UP000199290">
    <property type="component" value="Unassembled WGS sequence"/>
</dbReference>
<accession>A0A1I6HW38</accession>
<protein>
    <recommendedName>
        <fullName evidence="3">Glycosyltransferase</fullName>
    </recommendedName>
</protein>
<dbReference type="InterPro" id="IPR018641">
    <property type="entry name" value="Trfase_1_rSAM/seldom-assoc"/>
</dbReference>
<name>A0A1I6HW38_9GAMM</name>
<dbReference type="EMBL" id="FOYV01000003">
    <property type="protein sequence ID" value="SFR58639.1"/>
    <property type="molecule type" value="Genomic_DNA"/>
</dbReference>
<dbReference type="PANTHER" id="PTHR36529">
    <property type="entry name" value="SLL1095 PROTEIN"/>
    <property type="match status" value="1"/>
</dbReference>
<dbReference type="PANTHER" id="PTHR36529:SF1">
    <property type="entry name" value="GLYCOSYLTRANSFERASE"/>
    <property type="match status" value="1"/>
</dbReference>
<dbReference type="RefSeq" id="WP_091992182.1">
    <property type="nucleotide sequence ID" value="NZ_FOYV01000003.1"/>
</dbReference>
<evidence type="ECO:0000313" key="1">
    <source>
        <dbReference type="EMBL" id="SFR58639.1"/>
    </source>
</evidence>
<evidence type="ECO:0008006" key="3">
    <source>
        <dbReference type="Google" id="ProtNLM"/>
    </source>
</evidence>
<evidence type="ECO:0000313" key="2">
    <source>
        <dbReference type="Proteomes" id="UP000199290"/>
    </source>
</evidence>
<dbReference type="Gene3D" id="3.90.550.10">
    <property type="entry name" value="Spore Coat Polysaccharide Biosynthesis Protein SpsA, Chain A"/>
    <property type="match status" value="1"/>
</dbReference>
<dbReference type="Pfam" id="PF09837">
    <property type="entry name" value="DUF2064"/>
    <property type="match status" value="1"/>
</dbReference>